<protein>
    <submittedName>
        <fullName evidence="1">Uncharacterized protein</fullName>
    </submittedName>
</protein>
<dbReference type="AlphaFoldDB" id="A0A3M9NI35"/>
<proteinExistence type="predicted"/>
<organism evidence="1 2">
    <name type="scientific">Hanamia caeni</name>
    <dbReference type="NCBI Taxonomy" id="2294116"/>
    <lineage>
        <taxon>Bacteria</taxon>
        <taxon>Pseudomonadati</taxon>
        <taxon>Bacteroidota</taxon>
        <taxon>Chitinophagia</taxon>
        <taxon>Chitinophagales</taxon>
        <taxon>Chitinophagaceae</taxon>
        <taxon>Hanamia</taxon>
    </lineage>
</organism>
<evidence type="ECO:0000313" key="1">
    <source>
        <dbReference type="EMBL" id="RNI37391.1"/>
    </source>
</evidence>
<dbReference type="Proteomes" id="UP000267223">
    <property type="component" value="Unassembled WGS sequence"/>
</dbReference>
<evidence type="ECO:0000313" key="2">
    <source>
        <dbReference type="Proteomes" id="UP000267223"/>
    </source>
</evidence>
<comment type="caution">
    <text evidence="1">The sequence shown here is derived from an EMBL/GenBank/DDBJ whole genome shotgun (WGS) entry which is preliminary data.</text>
</comment>
<dbReference type="EMBL" id="RJJR01000005">
    <property type="protein sequence ID" value="RNI37391.1"/>
    <property type="molecule type" value="Genomic_DNA"/>
</dbReference>
<name>A0A3M9NI35_9BACT</name>
<reference evidence="1 2" key="1">
    <citation type="submission" date="2018-11" db="EMBL/GenBank/DDBJ databases">
        <title>Draft genome sequence of Ferruginibacter sp. BO-59.</title>
        <authorList>
            <person name="Im W.T."/>
        </authorList>
    </citation>
    <scope>NUCLEOTIDE SEQUENCE [LARGE SCALE GENOMIC DNA]</scope>
    <source>
        <strain evidence="1 2">BO-59</strain>
    </source>
</reference>
<accession>A0A3M9NI35</accession>
<keyword evidence="2" id="KW-1185">Reference proteome</keyword>
<gene>
    <name evidence="1" type="ORF">EFY79_08310</name>
</gene>
<sequence length="75" mass="8882">MKFVKIIFFFKQPIKNKCLPLYRQCRMNAFSYNLLHAKPFKRDLRILQMLPRNILTGAKIISKKCPSVKGLQKKV</sequence>